<sequence length="462" mass="50667">MPLSEEPGLKFIIVGASIAGLTSALALKAAGHSVLVLEKEEHLCGADTIPSGGARVPPNGCKVLFDLGLEAEIRENAVVGEGLMMYTYNSEGKDEGWEYFGLNLWDPELLIEACGDFLQMRHRDLVHILYNATMKERGTDDQSGCLSGVVTILFDAEVTDIDCDNCVVTMRSGEKHTGDAIVGADGASGLVRKCLIKEHDSSRDDAFTGLAFYSANIAQSIAIGDDELTKLYQYPRSNMVTLLVGNNRGAEVFLAGKDRDIQLCVYTPDSPQDGSWNEKAKRDIREVVGPCNLLMQKLVAHAGPSTCVQIKDHCELNSWVSTSGKVLVVGEAAHPFPPISLHTCSVAIEDGAFLGKIFSHTQDPSRIPEFFNAFEENRCGTLAALTSFKLRRAMSTFMTLPDGEKQISRDAMMRANHAAGRNVLDAPEEDMHTLWENLRKVYGYDPADAADEWWVSWGRFRQ</sequence>
<comment type="similarity">
    <text evidence="1">Belongs to the paxM FAD-dependent monooxygenase family.</text>
</comment>
<evidence type="ECO:0000256" key="5">
    <source>
        <dbReference type="ARBA" id="ARBA00023033"/>
    </source>
</evidence>
<comment type="caution">
    <text evidence="7">The sequence shown here is derived from an EMBL/GenBank/DDBJ whole genome shotgun (WGS) entry which is preliminary data.</text>
</comment>
<dbReference type="GO" id="GO:0071949">
    <property type="term" value="F:FAD binding"/>
    <property type="evidence" value="ECO:0007669"/>
    <property type="project" value="InterPro"/>
</dbReference>
<protein>
    <submittedName>
        <fullName evidence="7">FAD-binding-3 domain-containing protein</fullName>
    </submittedName>
</protein>
<evidence type="ECO:0000256" key="1">
    <source>
        <dbReference type="ARBA" id="ARBA00007992"/>
    </source>
</evidence>
<evidence type="ECO:0000313" key="8">
    <source>
        <dbReference type="Proteomes" id="UP000620124"/>
    </source>
</evidence>
<evidence type="ECO:0000313" key="7">
    <source>
        <dbReference type="EMBL" id="KAF7335706.1"/>
    </source>
</evidence>
<dbReference type="InterPro" id="IPR002938">
    <property type="entry name" value="FAD-bd"/>
</dbReference>
<dbReference type="EMBL" id="JACAZI010000024">
    <property type="protein sequence ID" value="KAF7335706.1"/>
    <property type="molecule type" value="Genomic_DNA"/>
</dbReference>
<keyword evidence="5" id="KW-0503">Monooxygenase</keyword>
<dbReference type="InterPro" id="IPR050493">
    <property type="entry name" value="FAD-dep_Monooxygenase_BioMet"/>
</dbReference>
<dbReference type="InterPro" id="IPR036188">
    <property type="entry name" value="FAD/NAD-bd_sf"/>
</dbReference>
<dbReference type="PRINTS" id="PR00420">
    <property type="entry name" value="RNGMNOXGNASE"/>
</dbReference>
<dbReference type="Proteomes" id="UP000620124">
    <property type="component" value="Unassembled WGS sequence"/>
</dbReference>
<proteinExistence type="inferred from homology"/>
<reference evidence="7" key="1">
    <citation type="submission" date="2020-05" db="EMBL/GenBank/DDBJ databases">
        <title>Mycena genomes resolve the evolution of fungal bioluminescence.</title>
        <authorList>
            <person name="Tsai I.J."/>
        </authorList>
    </citation>
    <scope>NUCLEOTIDE SEQUENCE</scope>
    <source>
        <strain evidence="7">CCC161011</strain>
    </source>
</reference>
<dbReference type="PANTHER" id="PTHR13789">
    <property type="entry name" value="MONOOXYGENASE"/>
    <property type="match status" value="1"/>
</dbReference>
<gene>
    <name evidence="7" type="ORF">MVEN_02226100</name>
</gene>
<name>A0A8H6X7V5_9AGAR</name>
<keyword evidence="2" id="KW-0285">Flavoprotein</keyword>
<dbReference type="Pfam" id="PF01494">
    <property type="entry name" value="FAD_binding_3"/>
    <property type="match status" value="1"/>
</dbReference>
<keyword evidence="4" id="KW-0560">Oxidoreductase</keyword>
<organism evidence="7 8">
    <name type="scientific">Mycena venus</name>
    <dbReference type="NCBI Taxonomy" id="2733690"/>
    <lineage>
        <taxon>Eukaryota</taxon>
        <taxon>Fungi</taxon>
        <taxon>Dikarya</taxon>
        <taxon>Basidiomycota</taxon>
        <taxon>Agaricomycotina</taxon>
        <taxon>Agaricomycetes</taxon>
        <taxon>Agaricomycetidae</taxon>
        <taxon>Agaricales</taxon>
        <taxon>Marasmiineae</taxon>
        <taxon>Mycenaceae</taxon>
        <taxon>Mycena</taxon>
    </lineage>
</organism>
<accession>A0A8H6X7V5</accession>
<evidence type="ECO:0000256" key="4">
    <source>
        <dbReference type="ARBA" id="ARBA00023002"/>
    </source>
</evidence>
<dbReference type="GO" id="GO:0004497">
    <property type="term" value="F:monooxygenase activity"/>
    <property type="evidence" value="ECO:0007669"/>
    <property type="project" value="UniProtKB-KW"/>
</dbReference>
<feature type="domain" description="FAD-binding" evidence="6">
    <location>
        <begin position="12"/>
        <end position="374"/>
    </location>
</feature>
<keyword evidence="3" id="KW-0274">FAD</keyword>
<dbReference type="AlphaFoldDB" id="A0A8H6X7V5"/>
<dbReference type="OrthoDB" id="420606at2759"/>
<evidence type="ECO:0000256" key="2">
    <source>
        <dbReference type="ARBA" id="ARBA00022630"/>
    </source>
</evidence>
<evidence type="ECO:0000256" key="3">
    <source>
        <dbReference type="ARBA" id="ARBA00022827"/>
    </source>
</evidence>
<keyword evidence="8" id="KW-1185">Reference proteome</keyword>
<dbReference type="Gene3D" id="3.50.50.60">
    <property type="entry name" value="FAD/NAD(P)-binding domain"/>
    <property type="match status" value="1"/>
</dbReference>
<dbReference type="SUPFAM" id="SSF51905">
    <property type="entry name" value="FAD/NAD(P)-binding domain"/>
    <property type="match status" value="1"/>
</dbReference>
<dbReference type="PANTHER" id="PTHR13789:SF147">
    <property type="entry name" value="PUTATIVE (AFU_ORTHOLOGUE AFUA_2G01950)-RELATED"/>
    <property type="match status" value="1"/>
</dbReference>
<evidence type="ECO:0000259" key="6">
    <source>
        <dbReference type="Pfam" id="PF01494"/>
    </source>
</evidence>